<dbReference type="Proteomes" id="UP000071778">
    <property type="component" value="Chromosome"/>
</dbReference>
<dbReference type="SUPFAM" id="SSF53383">
    <property type="entry name" value="PLP-dependent transferases"/>
    <property type="match status" value="1"/>
</dbReference>
<comment type="cofactor">
    <cofactor evidence="1 4">
        <name>pyridoxal 5'-phosphate</name>
        <dbReference type="ChEBI" id="CHEBI:597326"/>
    </cofactor>
</comment>
<dbReference type="InterPro" id="IPR015421">
    <property type="entry name" value="PyrdxlP-dep_Trfase_major"/>
</dbReference>
<keyword evidence="3 4" id="KW-0663">Pyridoxal phosphate</keyword>
<dbReference type="InterPro" id="IPR050087">
    <property type="entry name" value="AON_synthase_class-II"/>
</dbReference>
<organism evidence="6 7">
    <name type="scientific">Collimonas arenae</name>
    <dbReference type="NCBI Taxonomy" id="279058"/>
    <lineage>
        <taxon>Bacteria</taxon>
        <taxon>Pseudomonadati</taxon>
        <taxon>Pseudomonadota</taxon>
        <taxon>Betaproteobacteria</taxon>
        <taxon>Burkholderiales</taxon>
        <taxon>Oxalobacteraceae</taxon>
        <taxon>Collimonas</taxon>
    </lineage>
</organism>
<reference evidence="6 7" key="1">
    <citation type="submission" date="2015-11" db="EMBL/GenBank/DDBJ databases">
        <title>Exploring the genomic traits of fungus-feeding bacterial genus Collimonas.</title>
        <authorList>
            <person name="Song C."/>
            <person name="Schmidt R."/>
            <person name="de Jager V."/>
            <person name="Krzyzanowska D."/>
            <person name="Jongedijk E."/>
            <person name="Cankar K."/>
            <person name="Beekwilder J."/>
            <person name="van Veen A."/>
            <person name="de Boer W."/>
            <person name="van Veen J.A."/>
            <person name="Garbeva P."/>
        </authorList>
    </citation>
    <scope>NUCLEOTIDE SEQUENCE [LARGE SCALE GENOMIC DNA]</scope>
    <source>
        <strain evidence="6 7">Ter282</strain>
    </source>
</reference>
<dbReference type="GO" id="GO:0008483">
    <property type="term" value="F:transaminase activity"/>
    <property type="evidence" value="ECO:0007669"/>
    <property type="project" value="UniProtKB-KW"/>
</dbReference>
<dbReference type="EMBL" id="CP013235">
    <property type="protein sequence ID" value="AMP10417.1"/>
    <property type="molecule type" value="Genomic_DNA"/>
</dbReference>
<dbReference type="Gene3D" id="3.90.1150.10">
    <property type="entry name" value="Aspartate Aminotransferase, domain 1"/>
    <property type="match status" value="1"/>
</dbReference>
<dbReference type="Gene3D" id="3.40.640.10">
    <property type="entry name" value="Type I PLP-dependent aspartate aminotransferase-like (Major domain)"/>
    <property type="match status" value="1"/>
</dbReference>
<gene>
    <name evidence="6" type="ORF">CAter282_2687</name>
</gene>
<keyword evidence="7" id="KW-1185">Reference proteome</keyword>
<evidence type="ECO:0000256" key="2">
    <source>
        <dbReference type="ARBA" id="ARBA00022679"/>
    </source>
</evidence>
<evidence type="ECO:0000313" key="6">
    <source>
        <dbReference type="EMBL" id="AMP10417.1"/>
    </source>
</evidence>
<dbReference type="InterPro" id="IPR015422">
    <property type="entry name" value="PyrdxlP-dep_Trfase_small"/>
</dbReference>
<dbReference type="AlphaFoldDB" id="A0A127QK43"/>
<dbReference type="InterPro" id="IPR001917">
    <property type="entry name" value="Aminotrans_II_pyridoxalP_BS"/>
</dbReference>
<proteinExistence type="inferred from homology"/>
<keyword evidence="6" id="KW-0032">Aminotransferase</keyword>
<dbReference type="Pfam" id="PF00155">
    <property type="entry name" value="Aminotran_1_2"/>
    <property type="match status" value="1"/>
</dbReference>
<feature type="domain" description="Aminotransferase class I/classII large" evidence="5">
    <location>
        <begin position="137"/>
        <end position="478"/>
    </location>
</feature>
<dbReference type="GO" id="GO:0030170">
    <property type="term" value="F:pyridoxal phosphate binding"/>
    <property type="evidence" value="ECO:0007669"/>
    <property type="project" value="InterPro"/>
</dbReference>
<evidence type="ECO:0000259" key="5">
    <source>
        <dbReference type="Pfam" id="PF00155"/>
    </source>
</evidence>
<evidence type="ECO:0000256" key="1">
    <source>
        <dbReference type="ARBA" id="ARBA00001933"/>
    </source>
</evidence>
<dbReference type="InterPro" id="IPR015424">
    <property type="entry name" value="PyrdxlP-dep_Trfase"/>
</dbReference>
<dbReference type="PROSITE" id="PS00599">
    <property type="entry name" value="AA_TRANSFER_CLASS_2"/>
    <property type="match status" value="1"/>
</dbReference>
<dbReference type="InterPro" id="IPR004839">
    <property type="entry name" value="Aminotransferase_I/II_large"/>
</dbReference>
<name>A0A127QK43_9BURK</name>
<sequence>MEASVASFNLKYFAPQPKRKELQMEQELTLSTDTADAAANEVVSAPADNFFARSARGMADSYGKAAEVGADLSRLRVSSVGPKGAWVRHLPSPGFSETTTSVRNTGTEASHVDGVFVLCGCAYLSASFWPETIAAAHRAIDAHGVGSYDSAPLSGETLHHEHVKEELLKLYRPAGGGAAFLTISASMANITAVPMLVGRGDTIFADAESHMTLMQGFTASQARVLRFKHGDMQELERKLIEFDRTDPERLRRRLLVSDGIFSMSGHVCNLPKLVELARRYQCRLLIDEAHALGALGPSGRGTADHWNMDPTCIDVITGTLAKAVGAQGGYIICNASLAEEASYEYTTNRVFSSGVPPSIAAAASEVLRQMNAATPATIASSASNTFSSMYHKQRRNIGILRDYLHQLQEMGIDTDPNCAPGAVQRIIVGNERALFEIQKRLYQRGVYVLGIVYPAVSQGQDQIRLTVMPVISEVEMHQCGKAIVDVCRSVLNG</sequence>
<comment type="similarity">
    <text evidence="4">Belongs to the class-II pyridoxal-phosphate-dependent aminotransferase family.</text>
</comment>
<keyword evidence="2 6" id="KW-0808">Transferase</keyword>
<protein>
    <submittedName>
        <fullName evidence="6">Aminotransferase class I and II family protein</fullName>
    </submittedName>
</protein>
<accession>A0A127QK43</accession>
<dbReference type="PATRIC" id="fig|279058.18.peg.2646"/>
<evidence type="ECO:0000313" key="7">
    <source>
        <dbReference type="Proteomes" id="UP000071778"/>
    </source>
</evidence>
<evidence type="ECO:0000256" key="4">
    <source>
        <dbReference type="RuleBase" id="RU003693"/>
    </source>
</evidence>
<evidence type="ECO:0000256" key="3">
    <source>
        <dbReference type="ARBA" id="ARBA00022898"/>
    </source>
</evidence>
<dbReference type="PANTHER" id="PTHR13693">
    <property type="entry name" value="CLASS II AMINOTRANSFERASE/8-AMINO-7-OXONONANOATE SYNTHASE"/>
    <property type="match status" value="1"/>
</dbReference>